<dbReference type="AlphaFoldDB" id="A0A5C6C8M7"/>
<organism evidence="1 2">
    <name type="scientific">Allorhodopirellula heiligendammensis</name>
    <dbReference type="NCBI Taxonomy" id="2714739"/>
    <lineage>
        <taxon>Bacteria</taxon>
        <taxon>Pseudomonadati</taxon>
        <taxon>Planctomycetota</taxon>
        <taxon>Planctomycetia</taxon>
        <taxon>Pirellulales</taxon>
        <taxon>Pirellulaceae</taxon>
        <taxon>Allorhodopirellula</taxon>
    </lineage>
</organism>
<protein>
    <submittedName>
        <fullName evidence="1">Uncharacterized protein</fullName>
    </submittedName>
</protein>
<gene>
    <name evidence="1" type="ORF">Poly21_19220</name>
</gene>
<name>A0A5C6C8M7_9BACT</name>
<comment type="caution">
    <text evidence="1">The sequence shown here is derived from an EMBL/GenBank/DDBJ whole genome shotgun (WGS) entry which is preliminary data.</text>
</comment>
<accession>A0A5C6C8M7</accession>
<dbReference type="EMBL" id="SJPU01000001">
    <property type="protein sequence ID" value="TWU19746.1"/>
    <property type="molecule type" value="Genomic_DNA"/>
</dbReference>
<proteinExistence type="predicted"/>
<sequence>MSIFALSCLDPKAATNRQTFDIARYESMFHGFAQEARLMMGGISIKRMEFASTFYS</sequence>
<dbReference type="Proteomes" id="UP000319908">
    <property type="component" value="Unassembled WGS sequence"/>
</dbReference>
<evidence type="ECO:0000313" key="1">
    <source>
        <dbReference type="EMBL" id="TWU19746.1"/>
    </source>
</evidence>
<evidence type="ECO:0000313" key="2">
    <source>
        <dbReference type="Proteomes" id="UP000319908"/>
    </source>
</evidence>
<reference evidence="1 2" key="1">
    <citation type="journal article" date="2020" name="Antonie Van Leeuwenhoek">
        <title>Rhodopirellula heiligendammensis sp. nov., Rhodopirellula pilleata sp. nov., and Rhodopirellula solitaria sp. nov. isolated from natural or artificial marine surfaces in Northern Germany and California, USA, and emended description of the genus Rhodopirellula.</title>
        <authorList>
            <person name="Kallscheuer N."/>
            <person name="Wiegand S."/>
            <person name="Jogler M."/>
            <person name="Boedeker C."/>
            <person name="Peeters S.H."/>
            <person name="Rast P."/>
            <person name="Heuer A."/>
            <person name="Jetten M.S.M."/>
            <person name="Rohde M."/>
            <person name="Jogler C."/>
        </authorList>
    </citation>
    <scope>NUCLEOTIDE SEQUENCE [LARGE SCALE GENOMIC DNA]</scope>
    <source>
        <strain evidence="1 2">Poly21</strain>
    </source>
</reference>
<keyword evidence="2" id="KW-1185">Reference proteome</keyword>